<dbReference type="GO" id="GO:0009279">
    <property type="term" value="C:cell outer membrane"/>
    <property type="evidence" value="ECO:0007669"/>
    <property type="project" value="UniProtKB-SubCell"/>
</dbReference>
<dbReference type="InterPro" id="IPR021570">
    <property type="entry name" value="LamB-type_porin_N_dom"/>
</dbReference>
<dbReference type="PANTHER" id="PTHR38762">
    <property type="entry name" value="CRYPTIC OUTER MEMBRANE PORIN BGLH-RELATED"/>
    <property type="match status" value="1"/>
</dbReference>
<keyword evidence="3" id="KW-0813">Transport</keyword>
<reference evidence="13 14" key="1">
    <citation type="submission" date="2016-09" db="EMBL/GenBank/DDBJ databases">
        <authorList>
            <person name="Doonan J."/>
            <person name="Pachebat J.A."/>
            <person name="Golyshin P.N."/>
            <person name="Denman S."/>
            <person name="Mcdonald J.E."/>
        </authorList>
    </citation>
    <scope>NUCLEOTIDE SEQUENCE [LARGE SCALE GENOMIC DNA]</scope>
    <source>
        <strain evidence="13 14">NCPPB 3934</strain>
    </source>
</reference>
<comment type="similarity">
    <text evidence="2">Belongs to the porin LamB (TC 1.B.3) family.</text>
</comment>
<keyword evidence="8" id="KW-0626">Porin</keyword>
<dbReference type="Pfam" id="PF02264">
    <property type="entry name" value="LamB"/>
    <property type="match status" value="1"/>
</dbReference>
<keyword evidence="10" id="KW-0998">Cell outer membrane</keyword>
<evidence type="ECO:0000256" key="1">
    <source>
        <dbReference type="ARBA" id="ARBA00004571"/>
    </source>
</evidence>
<feature type="coiled-coil region" evidence="11">
    <location>
        <begin position="26"/>
        <end position="57"/>
    </location>
</feature>
<evidence type="ECO:0000313" key="13">
    <source>
        <dbReference type="EMBL" id="RLM27031.1"/>
    </source>
</evidence>
<name>A0A421DRZ2_9GAMM</name>
<dbReference type="GO" id="GO:0015288">
    <property type="term" value="F:porin activity"/>
    <property type="evidence" value="ECO:0007669"/>
    <property type="project" value="UniProtKB-KW"/>
</dbReference>
<dbReference type="InterPro" id="IPR036998">
    <property type="entry name" value="Porin_LamB_sf"/>
</dbReference>
<evidence type="ECO:0000256" key="2">
    <source>
        <dbReference type="ARBA" id="ARBA00007055"/>
    </source>
</evidence>
<keyword evidence="11" id="KW-0175">Coiled coil</keyword>
<comment type="subcellular location">
    <subcellularLocation>
        <location evidence="1">Cell outer membrane</location>
        <topology evidence="1">Multi-pass membrane protein</topology>
    </subcellularLocation>
</comment>
<dbReference type="OrthoDB" id="106611at2"/>
<comment type="caution">
    <text evidence="13">The sequence shown here is derived from an EMBL/GenBank/DDBJ whole genome shotgun (WGS) entry which is preliminary data.</text>
</comment>
<accession>A0A421DRZ2</accession>
<evidence type="ECO:0000256" key="3">
    <source>
        <dbReference type="ARBA" id="ARBA00022448"/>
    </source>
</evidence>
<evidence type="ECO:0000256" key="6">
    <source>
        <dbReference type="ARBA" id="ARBA00022729"/>
    </source>
</evidence>
<evidence type="ECO:0000313" key="14">
    <source>
        <dbReference type="Proteomes" id="UP000285648"/>
    </source>
</evidence>
<proteinExistence type="inferred from homology"/>
<dbReference type="PANTHER" id="PTHR38762:SF1">
    <property type="entry name" value="CRYPTIC OUTER MEMBRANE PORIN BGLH-RELATED"/>
    <property type="match status" value="1"/>
</dbReference>
<dbReference type="Gene3D" id="2.40.170.10">
    <property type="entry name" value="Porin, LamB type"/>
    <property type="match status" value="1"/>
</dbReference>
<evidence type="ECO:0000256" key="4">
    <source>
        <dbReference type="ARBA" id="ARBA00022452"/>
    </source>
</evidence>
<dbReference type="SUPFAM" id="SSF56935">
    <property type="entry name" value="Porins"/>
    <property type="match status" value="1"/>
</dbReference>
<keyword evidence="4" id="KW-1134">Transmembrane beta strand</keyword>
<dbReference type="Proteomes" id="UP000285648">
    <property type="component" value="Unassembled WGS sequence"/>
</dbReference>
<dbReference type="InterPro" id="IPR003192">
    <property type="entry name" value="Porin_LamB"/>
</dbReference>
<dbReference type="GO" id="GO:0046930">
    <property type="term" value="C:pore complex"/>
    <property type="evidence" value="ECO:0007669"/>
    <property type="project" value="UniProtKB-KW"/>
</dbReference>
<evidence type="ECO:0000256" key="8">
    <source>
        <dbReference type="ARBA" id="ARBA00023114"/>
    </source>
</evidence>
<evidence type="ECO:0000256" key="5">
    <source>
        <dbReference type="ARBA" id="ARBA00022692"/>
    </source>
</evidence>
<keyword evidence="6" id="KW-0732">Signal</keyword>
<dbReference type="GO" id="GO:0015774">
    <property type="term" value="P:polysaccharide transport"/>
    <property type="evidence" value="ECO:0007669"/>
    <property type="project" value="TreeGrafter"/>
</dbReference>
<gene>
    <name evidence="13" type="ORF">BIY29_03810</name>
</gene>
<dbReference type="AlphaFoldDB" id="A0A421DRZ2"/>
<dbReference type="Pfam" id="PF11471">
    <property type="entry name" value="Sugarporin_N"/>
    <property type="match status" value="1"/>
</dbReference>
<dbReference type="InterPro" id="IPR050286">
    <property type="entry name" value="G_neg_Bact_CarbUptk_Porin"/>
</dbReference>
<dbReference type="EMBL" id="MJLZ01000005">
    <property type="protein sequence ID" value="RLM27031.1"/>
    <property type="molecule type" value="Genomic_DNA"/>
</dbReference>
<dbReference type="GO" id="GO:0015144">
    <property type="term" value="F:carbohydrate transmembrane transporter activity"/>
    <property type="evidence" value="ECO:0007669"/>
    <property type="project" value="TreeGrafter"/>
</dbReference>
<evidence type="ECO:0000256" key="10">
    <source>
        <dbReference type="ARBA" id="ARBA00023237"/>
    </source>
</evidence>
<feature type="domain" description="LamB-type porin N-terminal" evidence="12">
    <location>
        <begin position="28"/>
        <end position="57"/>
    </location>
</feature>
<keyword evidence="9" id="KW-0472">Membrane</keyword>
<evidence type="ECO:0000259" key="12">
    <source>
        <dbReference type="Pfam" id="PF11471"/>
    </source>
</evidence>
<organism evidence="13 14">
    <name type="scientific">Brenneria alni</name>
    <dbReference type="NCBI Taxonomy" id="71656"/>
    <lineage>
        <taxon>Bacteria</taxon>
        <taxon>Pseudomonadati</taxon>
        <taxon>Pseudomonadota</taxon>
        <taxon>Gammaproteobacteria</taxon>
        <taxon>Enterobacterales</taxon>
        <taxon>Pectobacteriaceae</taxon>
        <taxon>Brenneria</taxon>
    </lineage>
</organism>
<evidence type="ECO:0000256" key="9">
    <source>
        <dbReference type="ARBA" id="ARBA00023136"/>
    </source>
</evidence>
<keyword evidence="5" id="KW-0812">Transmembrane</keyword>
<evidence type="ECO:0000256" key="11">
    <source>
        <dbReference type="SAM" id="Coils"/>
    </source>
</evidence>
<keyword evidence="14" id="KW-1185">Reference proteome</keyword>
<evidence type="ECO:0000256" key="7">
    <source>
        <dbReference type="ARBA" id="ARBA00023065"/>
    </source>
</evidence>
<dbReference type="CDD" id="cd01346">
    <property type="entry name" value="Maltoporin-like"/>
    <property type="match status" value="1"/>
</dbReference>
<dbReference type="GO" id="GO:0006811">
    <property type="term" value="P:monoatomic ion transport"/>
    <property type="evidence" value="ECO:0007669"/>
    <property type="project" value="UniProtKB-KW"/>
</dbReference>
<sequence>MKLKNSFIIITALLYSIPFHLSANEMLTIEQRLAALEQDLRETKQELKRYKERERKNIVISNKNNRPVKDEQTNTYVTNDNAQSVIKSPEDKAKNTVTLVSGNSPDDKKVNSSMTLNELSQYMKEDIGFTYSGYFRSGWATGSRGAPKSYAIGSLGRYGNEHGAWFDLQLSQKVYDRDGKVAKAVVMLDGNVGLQYSNGWFDKNSENALQFSDIYLTTKGFLPFAPEADFWVGKHYMPVYEIQMLDWKSQRTDAGAGVGIENWQVGPGQLNVSLTRQDLNAHAVDYNASGNSQQVNSNSIDMKYKHIPLWDKAELELFGRYAMANANDTNRKNENDGSYYSVKDAWYAGVILRQSFSSGGFNEFTLQGANNSIASGFGLISDANPSYGYGDDYYGEHSNGKAIRLISQGEIYLRPNVIMANALVYSTGDDVYSYDTGAHTDFETIRAVIRPAYIWKNNHQTGVELGWFDQKNTAGGVEYHESGYKTTLFHSIKVDTSMLTSRPEIRFYGTYLKSLDNEISQFRFADSKSDQFTVGVQAEVWW</sequence>
<dbReference type="RefSeq" id="WP_121573854.1">
    <property type="nucleotide sequence ID" value="NZ_MJLZ01000005.1"/>
</dbReference>
<protein>
    <submittedName>
        <fullName evidence="13">Porin</fullName>
    </submittedName>
</protein>
<keyword evidence="7" id="KW-0406">Ion transport</keyword>